<evidence type="ECO:0000313" key="7">
    <source>
        <dbReference type="Proteomes" id="UP001246576"/>
    </source>
</evidence>
<dbReference type="RefSeq" id="WP_310839745.1">
    <property type="nucleotide sequence ID" value="NZ_JAVLSJ010000002.1"/>
</dbReference>
<dbReference type="Gene3D" id="2.30.38.10">
    <property type="entry name" value="Luciferase, Domain 3"/>
    <property type="match status" value="2"/>
</dbReference>
<gene>
    <name evidence="6" type="ORF">RI048_06410</name>
</gene>
<dbReference type="PANTHER" id="PTHR45527:SF1">
    <property type="entry name" value="FATTY ACID SYNTHASE"/>
    <property type="match status" value="1"/>
</dbReference>
<dbReference type="SUPFAM" id="SSF56801">
    <property type="entry name" value="Acetyl-CoA synthetase-like"/>
    <property type="match status" value="3"/>
</dbReference>
<dbReference type="SUPFAM" id="SSF52777">
    <property type="entry name" value="CoA-dependent acyltransferases"/>
    <property type="match status" value="6"/>
</dbReference>
<dbReference type="SUPFAM" id="SSF47336">
    <property type="entry name" value="ACP-like"/>
    <property type="match status" value="3"/>
</dbReference>
<dbReference type="Gene3D" id="3.30.559.30">
    <property type="entry name" value="Nonribosomal peptide synthetase, condensation domain"/>
    <property type="match status" value="3"/>
</dbReference>
<dbReference type="Gene3D" id="3.30.300.30">
    <property type="match status" value="3"/>
</dbReference>
<dbReference type="InterPro" id="IPR020845">
    <property type="entry name" value="AMP-binding_CS"/>
</dbReference>
<feature type="domain" description="Carrier" evidence="5">
    <location>
        <begin position="3166"/>
        <end position="3241"/>
    </location>
</feature>
<dbReference type="Pfam" id="PF00501">
    <property type="entry name" value="AMP-binding"/>
    <property type="match status" value="3"/>
</dbReference>
<dbReference type="InterPro" id="IPR000873">
    <property type="entry name" value="AMP-dep_synth/lig_dom"/>
</dbReference>
<sequence length="3262" mass="357666">MSNTPDLPQRRAQLSAEQRSRLQQRLRGNGAKGSGDAAAALPFATRAPGTPAPLSFAQQRLWYLWKLTPQSSAYHLAGGLRLQGPLEAAALERAVDALALHHPALRTVLREDADGNVTQTVLPASAWSLSRQDLSLLPAHRRQDALREQVQRLCSRPFELDGGALVRACLLQVDDQEHQLIVVMHHIISDAQSTQLILAELPALYQAARQGQAISAAWHGPDLGDYAVWQRQGLNSTQAERQLAWWKAQLGNSSPVLELPTDHARRPDGQYGAASWRIVLEPALLDALRRRAQGQGCSLFVVLLCAFQALLYRHTSQRDVRVGVPVSHRQRSELAAAVGFFVDTQVLRAELAGQTTLESLLAQVRDTSFAAQAHRDIPLERLVEVLQPERSIGRTPLFQVMFNHLREQADGSQSWPGLSVQRLDFDAAVAQFELTLETSEEANGELSATFRYARELFDESSVGRMAQHYVAILQALATQPQLRVAELQLLGPEEDRQLHSWGVNNEQHAEVMEPVHEQIARQARRQPEATALLFGRQQLSYGALERRANQLAHRLIRLGAGPEVKVGIAVERSLEMVIGLLGILKAGAAYVPLDPEYPAQRLQYMMQDSGMRLLLTQQHVLPTLPPLAGLPVLALDQLDLDDEAHQPPAVRVHGENLAYVIYTSGSTGQPKGAANRHCALRNRLAWMQQAYRLEPHDTVLQKTPFSFDVSVWEFFWPLMIGARLALAQPGDHRDPARLVEQIQRHAVSTLHFVPSMLQAFLAHDEIEGCSSLRRLICSGEALPVEAQQGVFARLPQVALYNLYGPTEAAIDVTHWTCRADGRSQVPIGRPISSIRTLVLDGDLNLAPQGVPGELYLGGIGLARGYLGRAGLSAERFVADPFSADGERLYRTGDLVRWNREGQLDYLGRLDHQVKIRGLRIELGEIEARLLAQPGVREAVVVARESAGTSRLVAYVSGTDLVAGTLRSALTKDLPDYMVPALIEVLEHLPLNANGKVDRRALPDPAQPLQRAYEAPLGQAEQVLAAVWAEVLGLQQVGRHDNFFELGGDSILSLKLLARARASGIVLTPRQILEHQVLSRIVEEAARESEQAGDPPAPIAPLPMEVRAQPLPACAAHARQWFLWQSGDNDTAYHLHGTLLMHGRLDMTALQASVDALVARHESLRTVFDVNAAGEVQQHILAGMAVKVQLSEPSADSRAAPPRHRLQQVQDLIDQPFDLRRGPLLRVGVLRELAERHLLVLVVHHIVADGWSMQVIMDEFAALYRANVQQDSADLPDLPLQYADYGHWQRQWLASPQRERELHYWRDHLGDQHVPLQLPVDHARRPDGRYRAARHNLILPAPLLQRLQPYVQRRGATLFMVMLAAAQVLMHRYSGQSDIRLGVPIASRHHPQTQGIVGMFVNTQVLRGLIDPHQPLEAVLLQARAAALGAQHYQDLPFEHLVEALQPERTVGVHPLFQVMFNHQRRDRRALRQLPGLMLEEVELGSQDAQFELAIDSVEDEQGAVQISFVYARELFEPASMARMAHHYLVILQAIAEQPQQSVAGLSLMGADELTQLHDWGVNGERYAAQMEAVHHQISRQAQQQPHATALLCGEEQLSYGQLERRANQLAHHLIGMGVGPEDRVGIAAERSLEMVVALLAILKTGAAYVPLDPDYPPQRLHYMMQDSGVRLLLTQRHLLAGLPDIEGLPRLVLEELDLDGLCGQAAHVPVHGENLAYVIYTSGSTGQPKGAAIRHRALASCMRWMQQRYALTSTDTVLHKAPFGFDVSVWEIFWPLTNGVRLVIAAPGEHRYPERITALIRRHGITTLNFVPAMLQAFLANEGIEQQTRLRYVICGGEAMPAATQGEALRRLAGVSLQNLYGPTETTIHVTQWSCREDGRHQVPIGRPIAETSALVLDAALNLVPPGVAGELYIGGELLGRGYLNRAALSAERFVAHPFGDAGQRLYRTGDLVRWNQEGQLDYLGRIDHQIKIRGLRIELGEVEAQLLAQPELAEAVVLTQDGPSGARLVAYVAAAAGHAIDGAMLRERLGRQLPSYMVPSAIMVLPALPLNANGKVDRKALPSVQFANESGYVPPQGAAEELLAAIWAEVLGLERVGRHDNFFEIGGDSILSLQIVARAHGAGWRLSSSQIFEQQTVAQLAPQLQAPTLQEQGAVGQASSAPAVCSGLDPAELEALPLPADSIEDILPLTPMQQGMLLHTLLDPRSGMYLMQDRFHIHSRIDVERLWQAWDTVFAANAALRAAFLWQGLSTQCQVIRNDVVLPKECLDLRLLGRDQAMHHLEQLLEQELACGFDMSCAPLMHIRLAWIAEEEYLLVVSFHHILMDAWCSGLLMGEVLADYDRRGGVASAARPAAMPYRAFFAWRQQQDEQAARAYWGKELAGLAQVTPLPVRRRAPGDAAPSRMVNLRVMLTPARTEALNTLCKRLRITANTLIQGAWGLLLARYSGLRDVLFGITVAGRPAELPALHQTIGLFINTIAMRVRLPAQQANVSAGQWLGELFARNLQARQFDFFPLVEMHALSGLPGDQPLFDSLFVFENAPVSADVLARARQWSVDDASSRTHTNYPLTVVVTPGVQMLLQITFDQNRVDDAQAQRLMDGFAHVVDQLIESPDAPLSSIALLPPSQCAAVLQAGRGPQRALSATQDYVGLFREQVRQHAGRTAVRCGARALSYLELDRSSDCIAHALIRAGVCRGDTVLVFLQRDVGLLETVLASFKAGAAYLAVDPEQPPQRLASICAASGAQVVVADASSLTPLDAVLASLPADRPRPRVFTLEQARTSEGAALPLVSTHPQQPAYVIYTSGSTGLPKGAVVTSQGMLNNQLSKIALFGLGVGDVIAQTAQQGFDISVWQLLCASLCGACTQIIPTAVTRDPAALLQALREHDVTVLEAVPSLLQMMSETVLPLPRLRVTLVTGEAVKTSHVRAWHASHPHALLVNAYGPAECADDVSLYIAGASRGLPADGATEGIFPIGKAVDNTQLCVLDPDLQPVPFGMPGELYVAGIGVGQGYLGRPDLTGERFVADVISGVEGARMYRTGDIVRQCPDGTLSYLGRADSQVKLRGHRIELGEIEAVLAQQPGVLDAVVTCAIDQAGNPRLVAYFVAAAQSAAGALPLREVLSQRLPEYMVPTIWMPLPAFPRNANGKIDRRALPPPDFAQGRQVFRVPVSATEKLVAEVWQEILGLAEVGLDDNFFELGGHSLNAMQAVARLQSALRKEIALNLFLVAPRLESLAAQLDQLHAGASDQALENLEQFLNSLEDA</sequence>
<evidence type="ECO:0000313" key="6">
    <source>
        <dbReference type="EMBL" id="MDR9847843.1"/>
    </source>
</evidence>
<dbReference type="SMART" id="SM00823">
    <property type="entry name" value="PKS_PP"/>
    <property type="match status" value="3"/>
</dbReference>
<protein>
    <submittedName>
        <fullName evidence="6">Amino acid adenylation domain-containing protein</fullName>
    </submittedName>
</protein>
<dbReference type="Gene3D" id="3.30.559.10">
    <property type="entry name" value="Chloramphenicol acetyltransferase-like domain"/>
    <property type="match status" value="3"/>
</dbReference>
<dbReference type="Pfam" id="PF00550">
    <property type="entry name" value="PP-binding"/>
    <property type="match status" value="3"/>
</dbReference>
<comment type="caution">
    <text evidence="6">The sequence shown here is derived from an EMBL/GenBank/DDBJ whole genome shotgun (WGS) entry which is preliminary data.</text>
</comment>
<dbReference type="InterPro" id="IPR036736">
    <property type="entry name" value="ACP-like_sf"/>
</dbReference>
<dbReference type="InterPro" id="IPR029058">
    <property type="entry name" value="AB_hydrolase_fold"/>
</dbReference>
<feature type="region of interest" description="Disordered" evidence="4">
    <location>
        <begin position="1"/>
        <end position="37"/>
    </location>
</feature>
<keyword evidence="2" id="KW-0596">Phosphopantetheine</keyword>
<evidence type="ECO:0000256" key="2">
    <source>
        <dbReference type="ARBA" id="ARBA00022450"/>
    </source>
</evidence>
<dbReference type="PANTHER" id="PTHR45527">
    <property type="entry name" value="NONRIBOSOMAL PEPTIDE SYNTHETASE"/>
    <property type="match status" value="1"/>
</dbReference>
<evidence type="ECO:0000256" key="1">
    <source>
        <dbReference type="ARBA" id="ARBA00001957"/>
    </source>
</evidence>
<proteinExistence type="predicted"/>
<dbReference type="Pfam" id="PF13193">
    <property type="entry name" value="AMP-binding_C"/>
    <property type="match status" value="3"/>
</dbReference>
<evidence type="ECO:0000256" key="3">
    <source>
        <dbReference type="ARBA" id="ARBA00022553"/>
    </source>
</evidence>
<organism evidence="6 7">
    <name type="scientific">Herbaspirillum huttiense subsp. lycopersici</name>
    <dbReference type="NCBI Taxonomy" id="3074428"/>
    <lineage>
        <taxon>Bacteria</taxon>
        <taxon>Pseudomonadati</taxon>
        <taxon>Pseudomonadota</taxon>
        <taxon>Betaproteobacteria</taxon>
        <taxon>Burkholderiales</taxon>
        <taxon>Oxalobacteraceae</taxon>
        <taxon>Herbaspirillum</taxon>
    </lineage>
</organism>
<dbReference type="CDD" id="cd05930">
    <property type="entry name" value="A_NRPS"/>
    <property type="match status" value="3"/>
</dbReference>
<dbReference type="CDD" id="cd19531">
    <property type="entry name" value="LCL_NRPS-like"/>
    <property type="match status" value="2"/>
</dbReference>
<dbReference type="Pfam" id="PF00668">
    <property type="entry name" value="Condensation"/>
    <property type="match status" value="3"/>
</dbReference>
<dbReference type="InterPro" id="IPR006162">
    <property type="entry name" value="Ppantetheine_attach_site"/>
</dbReference>
<name>A0ABU2EI76_9BURK</name>
<accession>A0ABU2EI76</accession>
<evidence type="ECO:0000259" key="5">
    <source>
        <dbReference type="PROSITE" id="PS50075"/>
    </source>
</evidence>
<dbReference type="PROSITE" id="PS00455">
    <property type="entry name" value="AMP_BINDING"/>
    <property type="match status" value="3"/>
</dbReference>
<dbReference type="PROSITE" id="PS50075">
    <property type="entry name" value="CARRIER"/>
    <property type="match status" value="3"/>
</dbReference>
<reference evidence="6" key="1">
    <citation type="submission" date="2023-09" db="EMBL/GenBank/DDBJ databases">
        <title>Description of first Herbaspirillum huttiense subsp. nephrolepsisexaltata and Herbaspirillum huttiense subsp. lycopersicon.</title>
        <authorList>
            <person name="Poudel M."/>
            <person name="Sharma A."/>
            <person name="Goss E."/>
            <person name="Tapia J.H."/>
            <person name="Harmon C.M."/>
            <person name="Jones J.B."/>
        </authorList>
    </citation>
    <scope>NUCLEOTIDE SEQUENCE</scope>
    <source>
        <strain evidence="6">SE1</strain>
    </source>
</reference>
<dbReference type="InterPro" id="IPR045851">
    <property type="entry name" value="AMP-bd_C_sf"/>
</dbReference>
<dbReference type="Proteomes" id="UP001246576">
    <property type="component" value="Unassembled WGS sequence"/>
</dbReference>
<dbReference type="InterPro" id="IPR023213">
    <property type="entry name" value="CAT-like_dom_sf"/>
</dbReference>
<dbReference type="InterPro" id="IPR001242">
    <property type="entry name" value="Condensation_dom"/>
</dbReference>
<comment type="cofactor">
    <cofactor evidence="1">
        <name>pantetheine 4'-phosphate</name>
        <dbReference type="ChEBI" id="CHEBI:47942"/>
    </cofactor>
</comment>
<dbReference type="Gene3D" id="1.10.1200.10">
    <property type="entry name" value="ACP-like"/>
    <property type="match status" value="2"/>
</dbReference>
<feature type="domain" description="Carrier" evidence="5">
    <location>
        <begin position="1014"/>
        <end position="1088"/>
    </location>
</feature>
<dbReference type="InterPro" id="IPR025110">
    <property type="entry name" value="AMP-bd_C"/>
</dbReference>
<dbReference type="EMBL" id="JAVLSJ010000002">
    <property type="protein sequence ID" value="MDR9847843.1"/>
    <property type="molecule type" value="Genomic_DNA"/>
</dbReference>
<dbReference type="Gene3D" id="3.40.50.12780">
    <property type="entry name" value="N-terminal domain of ligase-like"/>
    <property type="match status" value="1"/>
</dbReference>
<dbReference type="NCBIfam" id="TIGR01733">
    <property type="entry name" value="AA-adenyl-dom"/>
    <property type="match status" value="3"/>
</dbReference>
<dbReference type="PROSITE" id="PS00012">
    <property type="entry name" value="PHOSPHOPANTETHEINE"/>
    <property type="match status" value="3"/>
</dbReference>
<feature type="domain" description="Carrier" evidence="5">
    <location>
        <begin position="2075"/>
        <end position="2149"/>
    </location>
</feature>
<dbReference type="InterPro" id="IPR020806">
    <property type="entry name" value="PKS_PP-bd"/>
</dbReference>
<dbReference type="Gene3D" id="3.40.50.1820">
    <property type="entry name" value="alpha/beta hydrolase"/>
    <property type="match status" value="1"/>
</dbReference>
<dbReference type="NCBIfam" id="NF003417">
    <property type="entry name" value="PRK04813.1"/>
    <property type="match status" value="3"/>
</dbReference>
<dbReference type="InterPro" id="IPR010071">
    <property type="entry name" value="AA_adenyl_dom"/>
</dbReference>
<dbReference type="Gene3D" id="3.40.50.980">
    <property type="match status" value="4"/>
</dbReference>
<keyword evidence="7" id="KW-1185">Reference proteome</keyword>
<evidence type="ECO:0000256" key="4">
    <source>
        <dbReference type="SAM" id="MobiDB-lite"/>
    </source>
</evidence>
<dbReference type="InterPro" id="IPR009081">
    <property type="entry name" value="PP-bd_ACP"/>
</dbReference>
<dbReference type="InterPro" id="IPR042099">
    <property type="entry name" value="ANL_N_sf"/>
</dbReference>
<keyword evidence="3" id="KW-0597">Phosphoprotein</keyword>